<keyword evidence="3" id="KW-1185">Reference proteome</keyword>
<sequence length="384" mass="43052">MSARIDRLFTQTKRVCFGRYTLEVPAEARLIFGTHRISGGFKAYPDQGHRIRDFLNEHWGKVQSNDPSAEIIEVIKGPVPGGEYYWYHEDAYDKRKNIRRFFGAIPINGHTFTYEGWALNGKADQEFARQARLIQALRYRDPDEIPQEPGVCIELGFVAERTCQYQEMFAAGIHMPSLPDVRFSVFSNKGAEVDKEKGGLMNGIAKQKKALGIFYPSLSTLREGARTVGVWDGAESLVRRKGGEHEFDWEFLGDRTVSHPGRLEAGLRSKIEQNVVGAAEKASINDDEALALWDRLLNSLAFRVPVPGGSRVEMNINQMNLRCGDPCPVTGIWRAEHPGLKGGASEHHVLCGTRLPGADWFPFLKDPGTVVWKLAIKLKDRGNS</sequence>
<proteinExistence type="predicted"/>
<dbReference type="Proteomes" id="UP001595974">
    <property type="component" value="Unassembled WGS sequence"/>
</dbReference>
<dbReference type="EMBL" id="JBHSOG010000007">
    <property type="protein sequence ID" value="MFC5767993.1"/>
    <property type="molecule type" value="Genomic_DNA"/>
</dbReference>
<evidence type="ECO:0000313" key="3">
    <source>
        <dbReference type="Proteomes" id="UP001595974"/>
    </source>
</evidence>
<organism evidence="2 3">
    <name type="scientific">Thauera sinica</name>
    <dbReference type="NCBI Taxonomy" id="2665146"/>
    <lineage>
        <taxon>Bacteria</taxon>
        <taxon>Pseudomonadati</taxon>
        <taxon>Pseudomonadota</taxon>
        <taxon>Betaproteobacteria</taxon>
        <taxon>Rhodocyclales</taxon>
        <taxon>Zoogloeaceae</taxon>
        <taxon>Thauera</taxon>
    </lineage>
</organism>
<comment type="caution">
    <text evidence="2">The sequence shown here is derived from an EMBL/GenBank/DDBJ whole genome shotgun (WGS) entry which is preliminary data.</text>
</comment>
<accession>A0ABW1ALB4</accession>
<name>A0ABW1ALB4_9RHOO</name>
<evidence type="ECO:0000313" key="2">
    <source>
        <dbReference type="EMBL" id="MFC5767993.1"/>
    </source>
</evidence>
<feature type="domain" description="Tle cognate immunity protein 4 C-terminal" evidence="1">
    <location>
        <begin position="144"/>
        <end position="303"/>
    </location>
</feature>
<reference evidence="3" key="1">
    <citation type="journal article" date="2019" name="Int. J. Syst. Evol. Microbiol.">
        <title>The Global Catalogue of Microorganisms (GCM) 10K type strain sequencing project: providing services to taxonomists for standard genome sequencing and annotation.</title>
        <authorList>
            <consortium name="The Broad Institute Genomics Platform"/>
            <consortium name="The Broad Institute Genome Sequencing Center for Infectious Disease"/>
            <person name="Wu L."/>
            <person name="Ma J."/>
        </authorList>
    </citation>
    <scope>NUCLEOTIDE SEQUENCE [LARGE SCALE GENOMIC DNA]</scope>
    <source>
        <strain evidence="3">SHR3</strain>
    </source>
</reference>
<protein>
    <submittedName>
        <fullName evidence="2">T6SS immunity protein Tli4 family protein</fullName>
    </submittedName>
</protein>
<gene>
    <name evidence="2" type="ORF">ACFPTN_01270</name>
</gene>
<dbReference type="Pfam" id="PF18426">
    <property type="entry name" value="Tli4_C"/>
    <property type="match status" value="1"/>
</dbReference>
<evidence type="ECO:0000259" key="1">
    <source>
        <dbReference type="Pfam" id="PF18426"/>
    </source>
</evidence>
<dbReference type="InterPro" id="IPR041290">
    <property type="entry name" value="Tli4_C"/>
</dbReference>
<dbReference type="RefSeq" id="WP_096448788.1">
    <property type="nucleotide sequence ID" value="NZ_JBHSOG010000007.1"/>
</dbReference>